<dbReference type="Proteomes" id="UP000307440">
    <property type="component" value="Unassembled WGS sequence"/>
</dbReference>
<reference evidence="1 2" key="1">
    <citation type="journal article" date="2019" name="Nat. Ecol. Evol.">
        <title>Megaphylogeny resolves global patterns of mushroom evolution.</title>
        <authorList>
            <person name="Varga T."/>
            <person name="Krizsan K."/>
            <person name="Foldi C."/>
            <person name="Dima B."/>
            <person name="Sanchez-Garcia M."/>
            <person name="Sanchez-Ramirez S."/>
            <person name="Szollosi G.J."/>
            <person name="Szarkandi J.G."/>
            <person name="Papp V."/>
            <person name="Albert L."/>
            <person name="Andreopoulos W."/>
            <person name="Angelini C."/>
            <person name="Antonin V."/>
            <person name="Barry K.W."/>
            <person name="Bougher N.L."/>
            <person name="Buchanan P."/>
            <person name="Buyck B."/>
            <person name="Bense V."/>
            <person name="Catcheside P."/>
            <person name="Chovatia M."/>
            <person name="Cooper J."/>
            <person name="Damon W."/>
            <person name="Desjardin D."/>
            <person name="Finy P."/>
            <person name="Geml J."/>
            <person name="Haridas S."/>
            <person name="Hughes K."/>
            <person name="Justo A."/>
            <person name="Karasinski D."/>
            <person name="Kautmanova I."/>
            <person name="Kiss B."/>
            <person name="Kocsube S."/>
            <person name="Kotiranta H."/>
            <person name="LaButti K.M."/>
            <person name="Lechner B.E."/>
            <person name="Liimatainen K."/>
            <person name="Lipzen A."/>
            <person name="Lukacs Z."/>
            <person name="Mihaltcheva S."/>
            <person name="Morgado L.N."/>
            <person name="Niskanen T."/>
            <person name="Noordeloos M.E."/>
            <person name="Ohm R.A."/>
            <person name="Ortiz-Santana B."/>
            <person name="Ovrebo C."/>
            <person name="Racz N."/>
            <person name="Riley R."/>
            <person name="Savchenko A."/>
            <person name="Shiryaev A."/>
            <person name="Soop K."/>
            <person name="Spirin V."/>
            <person name="Szebenyi C."/>
            <person name="Tomsovsky M."/>
            <person name="Tulloss R.E."/>
            <person name="Uehling J."/>
            <person name="Grigoriev I.V."/>
            <person name="Vagvolgyi C."/>
            <person name="Papp T."/>
            <person name="Martin F.M."/>
            <person name="Miettinen O."/>
            <person name="Hibbett D.S."/>
            <person name="Nagy L.G."/>
        </authorList>
    </citation>
    <scope>NUCLEOTIDE SEQUENCE [LARGE SCALE GENOMIC DNA]</scope>
    <source>
        <strain evidence="1 2">CBS 121175</strain>
    </source>
</reference>
<organism evidence="1 2">
    <name type="scientific">Coprinopsis marcescibilis</name>
    <name type="common">Agaric fungus</name>
    <name type="synonym">Psathyrella marcescibilis</name>
    <dbReference type="NCBI Taxonomy" id="230819"/>
    <lineage>
        <taxon>Eukaryota</taxon>
        <taxon>Fungi</taxon>
        <taxon>Dikarya</taxon>
        <taxon>Basidiomycota</taxon>
        <taxon>Agaricomycotina</taxon>
        <taxon>Agaricomycetes</taxon>
        <taxon>Agaricomycetidae</taxon>
        <taxon>Agaricales</taxon>
        <taxon>Agaricineae</taxon>
        <taxon>Psathyrellaceae</taxon>
        <taxon>Coprinopsis</taxon>
    </lineage>
</organism>
<accession>A0A5C3KDY4</accession>
<dbReference type="EMBL" id="ML210414">
    <property type="protein sequence ID" value="TFK18299.1"/>
    <property type="molecule type" value="Genomic_DNA"/>
</dbReference>
<evidence type="ECO:0000313" key="1">
    <source>
        <dbReference type="EMBL" id="TFK18299.1"/>
    </source>
</evidence>
<evidence type="ECO:0000313" key="2">
    <source>
        <dbReference type="Proteomes" id="UP000307440"/>
    </source>
</evidence>
<protein>
    <recommendedName>
        <fullName evidence="3">F-box domain-containing protein</fullName>
    </recommendedName>
</protein>
<dbReference type="OrthoDB" id="2933238at2759"/>
<keyword evidence="2" id="KW-1185">Reference proteome</keyword>
<evidence type="ECO:0008006" key="3">
    <source>
        <dbReference type="Google" id="ProtNLM"/>
    </source>
</evidence>
<proteinExistence type="predicted"/>
<dbReference type="AlphaFoldDB" id="A0A5C3KDY4"/>
<gene>
    <name evidence="1" type="ORF">FA15DRAFT_262311</name>
</gene>
<sequence length="427" mass="47456">MHPILRSRSGSTTTPAPIQTWTARLPEDIVYQIIDDHLSFDLPTLKSLCLTSAALGLHCRKFVFRSIELGTLRANSDEAKPKKSQTARFAALLKQSPEIAGFVHELEISAFPKQQDLPSFLERLSFLDSINEGKALISILSRRFKSLREVRLENKSTKWDDIPLVVQYEILRLFGNHRLQTVVIALRSFPTVLLEHLRGNLQIALCGELYKGSCLSPLGPDPGARATITGLKICHVPDRSMLTLVGSDGPPPVDFSGSKGVSLFLGRLPAFSVGCHRLVQACRQELEFLNFDVDLWDYAVPVDLWSFPSLEGMNISVETASLDLVLEWLSKSLEAVNTNESKAGGLSQIALSIYTHDLPDDDTAETHQRMWAEASKKQDQWPGLNSVEIRGFSQPVNPENGILYLTCLGSYKDGGHVDGEDDEHHHH</sequence>
<name>A0A5C3KDY4_COPMA</name>